<dbReference type="AlphaFoldDB" id="A0A382LXJ0"/>
<protein>
    <recommendedName>
        <fullName evidence="1">Outer membrane protein beta-barrel domain-containing protein</fullName>
    </recommendedName>
</protein>
<name>A0A382LXJ0_9ZZZZ</name>
<evidence type="ECO:0000313" key="2">
    <source>
        <dbReference type="EMBL" id="SVC41310.1"/>
    </source>
</evidence>
<evidence type="ECO:0000259" key="1">
    <source>
        <dbReference type="Pfam" id="PF14905"/>
    </source>
</evidence>
<feature type="domain" description="Outer membrane protein beta-barrel" evidence="1">
    <location>
        <begin position="3"/>
        <end position="99"/>
    </location>
</feature>
<organism evidence="2">
    <name type="scientific">marine metagenome</name>
    <dbReference type="NCBI Taxonomy" id="408172"/>
    <lineage>
        <taxon>unclassified sequences</taxon>
        <taxon>metagenomes</taxon>
        <taxon>ecological metagenomes</taxon>
    </lineage>
</organism>
<dbReference type="InterPro" id="IPR041700">
    <property type="entry name" value="OMP_b-brl_3"/>
</dbReference>
<gene>
    <name evidence="2" type="ORF">METZ01_LOCUS294164</name>
</gene>
<dbReference type="Pfam" id="PF14905">
    <property type="entry name" value="OMP_b-brl_3"/>
    <property type="match status" value="1"/>
</dbReference>
<reference evidence="2" key="1">
    <citation type="submission" date="2018-05" db="EMBL/GenBank/DDBJ databases">
        <authorList>
            <person name="Lanie J.A."/>
            <person name="Ng W.-L."/>
            <person name="Kazmierczak K.M."/>
            <person name="Andrzejewski T.M."/>
            <person name="Davidsen T.M."/>
            <person name="Wayne K.J."/>
            <person name="Tettelin H."/>
            <person name="Glass J.I."/>
            <person name="Rusch D."/>
            <person name="Podicherti R."/>
            <person name="Tsui H.-C.T."/>
            <person name="Winkler M.E."/>
        </authorList>
    </citation>
    <scope>NUCLEOTIDE SEQUENCE</scope>
</reference>
<proteinExistence type="predicted"/>
<sequence length="106" mass="12049">MTGLYYNTRTDHANENDLSGTLSGFQCRVTQVFTFRKGGKLELDNRLFSPEQIPTGTVHPNGLANMNLTFRQNLLDDRVELSLKILDVFNNEERKSETSEIELVGQ</sequence>
<feature type="non-terminal residue" evidence="2">
    <location>
        <position position="106"/>
    </location>
</feature>
<accession>A0A382LXJ0</accession>
<dbReference type="EMBL" id="UINC01089868">
    <property type="protein sequence ID" value="SVC41310.1"/>
    <property type="molecule type" value="Genomic_DNA"/>
</dbReference>